<dbReference type="Proteomes" id="UP001172457">
    <property type="component" value="Chromosome 4"/>
</dbReference>
<organism evidence="2 3">
    <name type="scientific">Centaurea solstitialis</name>
    <name type="common">yellow star-thistle</name>
    <dbReference type="NCBI Taxonomy" id="347529"/>
    <lineage>
        <taxon>Eukaryota</taxon>
        <taxon>Viridiplantae</taxon>
        <taxon>Streptophyta</taxon>
        <taxon>Embryophyta</taxon>
        <taxon>Tracheophyta</taxon>
        <taxon>Spermatophyta</taxon>
        <taxon>Magnoliopsida</taxon>
        <taxon>eudicotyledons</taxon>
        <taxon>Gunneridae</taxon>
        <taxon>Pentapetalae</taxon>
        <taxon>asterids</taxon>
        <taxon>campanulids</taxon>
        <taxon>Asterales</taxon>
        <taxon>Asteraceae</taxon>
        <taxon>Carduoideae</taxon>
        <taxon>Cardueae</taxon>
        <taxon>Centaureinae</taxon>
        <taxon>Centaurea</taxon>
    </lineage>
</organism>
<reference evidence="2" key="1">
    <citation type="submission" date="2023-03" db="EMBL/GenBank/DDBJ databases">
        <title>Chromosome-scale reference genome and RAD-based genetic map of yellow starthistle (Centaurea solstitialis) reveal putative structural variation and QTLs associated with invader traits.</title>
        <authorList>
            <person name="Reatini B."/>
            <person name="Cang F.A."/>
            <person name="Jiang Q."/>
            <person name="Mckibben M.T.W."/>
            <person name="Barker M.S."/>
            <person name="Rieseberg L.H."/>
            <person name="Dlugosch K.M."/>
        </authorList>
    </citation>
    <scope>NUCLEOTIDE SEQUENCE</scope>
    <source>
        <strain evidence="2">CAN-66</strain>
        <tissue evidence="2">Leaf</tissue>
    </source>
</reference>
<protein>
    <submittedName>
        <fullName evidence="2">Uncharacterized protein</fullName>
    </submittedName>
</protein>
<keyword evidence="3" id="KW-1185">Reference proteome</keyword>
<name>A0AA38TPN8_9ASTR</name>
<sequence length="311" mass="36574">MDKAYMASTPMIVLDIRKYQFRLKNDDEEVFGDGISYLTRKLDTFVAKRVFYRLPDTIEWLVFYYFNPRAEPDIKFRGRVFEENYHLVDYRRDFGKGKEVLPETLVDGWQNKVAFSGATPQLSGDEKLFTRLNQTQLQSFLDAFTKTFLRLVKRGCVKVAITHLYGLDNPRLHLVFAFPKRGRAHSDQRNRPWAVGRPYHRLRIIDYRKIDRYKMKYDGLITVGSDGQTESNRTEPNQPEYGTGLQPAVPDRFGFYKHFPVQTRFKPELGQNPVLNRFKPGPTQFQKYDRFGRARPSRSLGCLCNFYYVVV</sequence>
<feature type="region of interest" description="Disordered" evidence="1">
    <location>
        <begin position="224"/>
        <end position="243"/>
    </location>
</feature>
<evidence type="ECO:0000256" key="1">
    <source>
        <dbReference type="SAM" id="MobiDB-lite"/>
    </source>
</evidence>
<accession>A0AA38TPN8</accession>
<evidence type="ECO:0000313" key="2">
    <source>
        <dbReference type="EMBL" id="KAJ9554348.1"/>
    </source>
</evidence>
<proteinExistence type="predicted"/>
<gene>
    <name evidence="2" type="ORF">OSB04_018393</name>
</gene>
<comment type="caution">
    <text evidence="2">The sequence shown here is derived from an EMBL/GenBank/DDBJ whole genome shotgun (WGS) entry which is preliminary data.</text>
</comment>
<feature type="compositionally biased region" description="Polar residues" evidence="1">
    <location>
        <begin position="225"/>
        <end position="237"/>
    </location>
</feature>
<evidence type="ECO:0000313" key="3">
    <source>
        <dbReference type="Proteomes" id="UP001172457"/>
    </source>
</evidence>
<dbReference type="EMBL" id="JARYMX010000004">
    <property type="protein sequence ID" value="KAJ9554348.1"/>
    <property type="molecule type" value="Genomic_DNA"/>
</dbReference>
<dbReference type="AlphaFoldDB" id="A0AA38TPN8"/>